<evidence type="ECO:0000313" key="3">
    <source>
        <dbReference type="Proteomes" id="UP000015105"/>
    </source>
</evidence>
<reference evidence="3" key="1">
    <citation type="journal article" date="2014" name="Science">
        <title>Ancient hybridizations among the ancestral genomes of bread wheat.</title>
        <authorList>
            <consortium name="International Wheat Genome Sequencing Consortium,"/>
            <person name="Marcussen T."/>
            <person name="Sandve S.R."/>
            <person name="Heier L."/>
            <person name="Spannagl M."/>
            <person name="Pfeifer M."/>
            <person name="Jakobsen K.S."/>
            <person name="Wulff B.B."/>
            <person name="Steuernagel B."/>
            <person name="Mayer K.F."/>
            <person name="Olsen O.A."/>
        </authorList>
    </citation>
    <scope>NUCLEOTIDE SEQUENCE [LARGE SCALE GENOMIC DNA]</scope>
    <source>
        <strain evidence="3">cv. AL8/78</strain>
    </source>
</reference>
<proteinExistence type="predicted"/>
<evidence type="ECO:0000313" key="2">
    <source>
        <dbReference type="EnsemblPlants" id="AET3Gv20400100.6"/>
    </source>
</evidence>
<reference evidence="3" key="2">
    <citation type="journal article" date="2017" name="Nat. Plants">
        <title>The Aegilops tauschii genome reveals multiple impacts of transposons.</title>
        <authorList>
            <person name="Zhao G."/>
            <person name="Zou C."/>
            <person name="Li K."/>
            <person name="Wang K."/>
            <person name="Li T."/>
            <person name="Gao L."/>
            <person name="Zhang X."/>
            <person name="Wang H."/>
            <person name="Yang Z."/>
            <person name="Liu X."/>
            <person name="Jiang W."/>
            <person name="Mao L."/>
            <person name="Kong X."/>
            <person name="Jiao Y."/>
            <person name="Jia J."/>
        </authorList>
    </citation>
    <scope>NUCLEOTIDE SEQUENCE [LARGE SCALE GENOMIC DNA]</scope>
    <source>
        <strain evidence="3">cv. AL8/78</strain>
    </source>
</reference>
<reference evidence="2" key="3">
    <citation type="journal article" date="2017" name="Nature">
        <title>Genome sequence of the progenitor of the wheat D genome Aegilops tauschii.</title>
        <authorList>
            <person name="Luo M.C."/>
            <person name="Gu Y.Q."/>
            <person name="Puiu D."/>
            <person name="Wang H."/>
            <person name="Twardziok S.O."/>
            <person name="Deal K.R."/>
            <person name="Huo N."/>
            <person name="Zhu T."/>
            <person name="Wang L."/>
            <person name="Wang Y."/>
            <person name="McGuire P.E."/>
            <person name="Liu S."/>
            <person name="Long H."/>
            <person name="Ramasamy R.K."/>
            <person name="Rodriguez J.C."/>
            <person name="Van S.L."/>
            <person name="Yuan L."/>
            <person name="Wang Z."/>
            <person name="Xia Z."/>
            <person name="Xiao L."/>
            <person name="Anderson O.D."/>
            <person name="Ouyang S."/>
            <person name="Liang Y."/>
            <person name="Zimin A.V."/>
            <person name="Pertea G."/>
            <person name="Qi P."/>
            <person name="Bennetzen J.L."/>
            <person name="Dai X."/>
            <person name="Dawson M.W."/>
            <person name="Muller H.G."/>
            <person name="Kugler K."/>
            <person name="Rivarola-Duarte L."/>
            <person name="Spannagl M."/>
            <person name="Mayer K.F.X."/>
            <person name="Lu F.H."/>
            <person name="Bevan M.W."/>
            <person name="Leroy P."/>
            <person name="Li P."/>
            <person name="You F.M."/>
            <person name="Sun Q."/>
            <person name="Liu Z."/>
            <person name="Lyons E."/>
            <person name="Wicker T."/>
            <person name="Salzberg S.L."/>
            <person name="Devos K.M."/>
            <person name="Dvorak J."/>
        </authorList>
    </citation>
    <scope>NUCLEOTIDE SEQUENCE [LARGE SCALE GENOMIC DNA]</scope>
    <source>
        <strain evidence="2">cv. AL8/78</strain>
    </source>
</reference>
<dbReference type="Proteomes" id="UP000015105">
    <property type="component" value="Chromosome 3D"/>
</dbReference>
<reference evidence="2" key="5">
    <citation type="journal article" date="2021" name="G3 (Bethesda)">
        <title>Aegilops tauschii genome assembly Aet v5.0 features greater sequence contiguity and improved annotation.</title>
        <authorList>
            <person name="Wang L."/>
            <person name="Zhu T."/>
            <person name="Rodriguez J.C."/>
            <person name="Deal K.R."/>
            <person name="Dubcovsky J."/>
            <person name="McGuire P.E."/>
            <person name="Lux T."/>
            <person name="Spannagl M."/>
            <person name="Mayer K.F.X."/>
            <person name="Baldrich P."/>
            <person name="Meyers B.C."/>
            <person name="Huo N."/>
            <person name="Gu Y.Q."/>
            <person name="Zhou H."/>
            <person name="Devos K.M."/>
            <person name="Bennetzen J.L."/>
            <person name="Unver T."/>
            <person name="Budak H."/>
            <person name="Gulick P.J."/>
            <person name="Galiba G."/>
            <person name="Kalapos B."/>
            <person name="Nelson D.R."/>
            <person name="Li P."/>
            <person name="You F.M."/>
            <person name="Luo M.C."/>
            <person name="Dvorak J."/>
        </authorList>
    </citation>
    <scope>NUCLEOTIDE SEQUENCE [LARGE SCALE GENOMIC DNA]</scope>
    <source>
        <strain evidence="2">cv. AL8/78</strain>
    </source>
</reference>
<keyword evidence="3" id="KW-1185">Reference proteome</keyword>
<dbReference type="Gramene" id="AET3Gv20400100.6">
    <property type="protein sequence ID" value="AET3Gv20400100.6"/>
    <property type="gene ID" value="AET3Gv20400100"/>
</dbReference>
<protein>
    <submittedName>
        <fullName evidence="2">Uncharacterized protein</fullName>
    </submittedName>
</protein>
<dbReference type="AlphaFoldDB" id="A0A453EMI6"/>
<accession>A0A453EMI6</accession>
<feature type="compositionally biased region" description="Low complexity" evidence="1">
    <location>
        <begin position="185"/>
        <end position="198"/>
    </location>
</feature>
<organism evidence="2 3">
    <name type="scientific">Aegilops tauschii subsp. strangulata</name>
    <name type="common">Goatgrass</name>
    <dbReference type="NCBI Taxonomy" id="200361"/>
    <lineage>
        <taxon>Eukaryota</taxon>
        <taxon>Viridiplantae</taxon>
        <taxon>Streptophyta</taxon>
        <taxon>Embryophyta</taxon>
        <taxon>Tracheophyta</taxon>
        <taxon>Spermatophyta</taxon>
        <taxon>Magnoliopsida</taxon>
        <taxon>Liliopsida</taxon>
        <taxon>Poales</taxon>
        <taxon>Poaceae</taxon>
        <taxon>BOP clade</taxon>
        <taxon>Pooideae</taxon>
        <taxon>Triticodae</taxon>
        <taxon>Triticeae</taxon>
        <taxon>Triticinae</taxon>
        <taxon>Aegilops</taxon>
    </lineage>
</organism>
<name>A0A453EMI6_AEGTS</name>
<feature type="region of interest" description="Disordered" evidence="1">
    <location>
        <begin position="160"/>
        <end position="198"/>
    </location>
</feature>
<evidence type="ECO:0000256" key="1">
    <source>
        <dbReference type="SAM" id="MobiDB-lite"/>
    </source>
</evidence>
<feature type="region of interest" description="Disordered" evidence="1">
    <location>
        <begin position="329"/>
        <end position="349"/>
    </location>
</feature>
<reference evidence="2" key="4">
    <citation type="submission" date="2019-03" db="UniProtKB">
        <authorList>
            <consortium name="EnsemblPlants"/>
        </authorList>
    </citation>
    <scope>IDENTIFICATION</scope>
</reference>
<dbReference type="EnsemblPlants" id="AET3Gv20400100.6">
    <property type="protein sequence ID" value="AET3Gv20400100.6"/>
    <property type="gene ID" value="AET3Gv20400100"/>
</dbReference>
<sequence>QVQEAFVELVRLVSPLPQAISMATGDRSWVEPATRIHDATAAWIRRVQDWKAADQVVAVARDPDTRAAASRYAETCRLRAEGEQRILAKRIYDKAMVVERQRMPALPVDRVREVGEGRGEIRRSPQGAEMGGHAWSDSIGCAAAKHLVLAAVVDSGLSSAGVQVATPPGSPMAYRRGSDARSRRASPSPMSFSSPVRRAVGRRVTARRALQVSEQLAADPTCPVLIPLAGVVVATLQKASPPSDPHQEGPGRGQARVRPIHSRFSKSNLVWVRKDKFISGEFTEADCHPVGNSDRLTAPKFFSFSQDYWARKSGKIPFASIVKMAGGGRDASNRGGRYGSGRDRNGRPLLPLRRGRIGPLRRRWFLRRLKLHRRRCRSTPSPHCFPVGYAQSMMQAGGRMYGYQGG</sequence>